<accession>D7LQ76</accession>
<dbReference type="GO" id="GO:0043138">
    <property type="term" value="F:3'-5' DNA helicase activity"/>
    <property type="evidence" value="ECO:0007669"/>
    <property type="project" value="TreeGrafter"/>
</dbReference>
<dbReference type="eggNOG" id="KOG4150">
    <property type="taxonomic scope" value="Eukaryota"/>
</dbReference>
<evidence type="ECO:0000313" key="3">
    <source>
        <dbReference type="Proteomes" id="UP000008694"/>
    </source>
</evidence>
<dbReference type="AlphaFoldDB" id="D7LQ76"/>
<dbReference type="Proteomes" id="UP000008694">
    <property type="component" value="Unassembled WGS sequence"/>
</dbReference>
<name>D7LQ76_ARALL</name>
<dbReference type="PANTHER" id="PTHR47957">
    <property type="entry name" value="ATP-DEPENDENT HELICASE HRQ1"/>
    <property type="match status" value="1"/>
</dbReference>
<reference evidence="3" key="1">
    <citation type="journal article" date="2011" name="Nat. Genet.">
        <title>The Arabidopsis lyrata genome sequence and the basis of rapid genome size change.</title>
        <authorList>
            <person name="Hu T.T."/>
            <person name="Pattyn P."/>
            <person name="Bakker E.G."/>
            <person name="Cao J."/>
            <person name="Cheng J.-F."/>
            <person name="Clark R.M."/>
            <person name="Fahlgren N."/>
            <person name="Fawcett J.A."/>
            <person name="Grimwood J."/>
            <person name="Gundlach H."/>
            <person name="Haberer G."/>
            <person name="Hollister J.D."/>
            <person name="Ossowski S."/>
            <person name="Ottilar R.P."/>
            <person name="Salamov A.A."/>
            <person name="Schneeberger K."/>
            <person name="Spannagl M."/>
            <person name="Wang X."/>
            <person name="Yang L."/>
            <person name="Nasrallah M.E."/>
            <person name="Bergelson J."/>
            <person name="Carrington J.C."/>
            <person name="Gaut B.S."/>
            <person name="Schmutz J."/>
            <person name="Mayer K.F.X."/>
            <person name="Van de Peer Y."/>
            <person name="Grigoriev I.V."/>
            <person name="Nordborg M."/>
            <person name="Weigel D."/>
            <person name="Guo Y.-L."/>
        </authorList>
    </citation>
    <scope>NUCLEOTIDE SEQUENCE [LARGE SCALE GENOMIC DNA]</scope>
    <source>
        <strain evidence="3">cv. MN47</strain>
    </source>
</reference>
<gene>
    <name evidence="2" type="ORF">ARALYDRAFT_904519</name>
</gene>
<proteinExistence type="predicted"/>
<dbReference type="GO" id="GO:0006289">
    <property type="term" value="P:nucleotide-excision repair"/>
    <property type="evidence" value="ECO:0007669"/>
    <property type="project" value="TreeGrafter"/>
</dbReference>
<feature type="chain" id="PRO_5003102978" evidence="1">
    <location>
        <begin position="20"/>
        <end position="137"/>
    </location>
</feature>
<dbReference type="EMBL" id="GL348717">
    <property type="protein sequence ID" value="EFH51410.1"/>
    <property type="molecule type" value="Genomic_DNA"/>
</dbReference>
<keyword evidence="3" id="KW-1185">Reference proteome</keyword>
<dbReference type="HOGENOM" id="CLU_1867918_0_0_1"/>
<dbReference type="STRING" id="81972.D7LQ76"/>
<keyword evidence="1" id="KW-0732">Signal</keyword>
<feature type="signal peptide" evidence="1">
    <location>
        <begin position="1"/>
        <end position="19"/>
    </location>
</feature>
<dbReference type="GO" id="GO:0036297">
    <property type="term" value="P:interstrand cross-link repair"/>
    <property type="evidence" value="ECO:0007669"/>
    <property type="project" value="TreeGrafter"/>
</dbReference>
<organism evidence="3">
    <name type="scientific">Arabidopsis lyrata subsp. lyrata</name>
    <name type="common">Lyre-leaved rock-cress</name>
    <dbReference type="NCBI Taxonomy" id="81972"/>
    <lineage>
        <taxon>Eukaryota</taxon>
        <taxon>Viridiplantae</taxon>
        <taxon>Streptophyta</taxon>
        <taxon>Embryophyta</taxon>
        <taxon>Tracheophyta</taxon>
        <taxon>Spermatophyta</taxon>
        <taxon>Magnoliopsida</taxon>
        <taxon>eudicotyledons</taxon>
        <taxon>Gunneridae</taxon>
        <taxon>Pentapetalae</taxon>
        <taxon>rosids</taxon>
        <taxon>malvids</taxon>
        <taxon>Brassicales</taxon>
        <taxon>Brassicaceae</taxon>
        <taxon>Camelineae</taxon>
        <taxon>Arabidopsis</taxon>
    </lineage>
</organism>
<dbReference type="PANTHER" id="PTHR47957:SF3">
    <property type="entry name" value="ATP-DEPENDENT HELICASE HRQ1"/>
    <property type="match status" value="1"/>
</dbReference>
<dbReference type="Gramene" id="scaffold_500223.1">
    <property type="protein sequence ID" value="scaffold_500223.1"/>
    <property type="gene ID" value="scaffold_500223.1"/>
</dbReference>
<protein>
    <submittedName>
        <fullName evidence="2">Uncharacterized protein</fullName>
    </submittedName>
</protein>
<evidence type="ECO:0000313" key="2">
    <source>
        <dbReference type="EMBL" id="EFH51410.1"/>
    </source>
</evidence>
<dbReference type="GO" id="GO:0005634">
    <property type="term" value="C:nucleus"/>
    <property type="evidence" value="ECO:0007669"/>
    <property type="project" value="TreeGrafter"/>
</dbReference>
<evidence type="ECO:0000256" key="1">
    <source>
        <dbReference type="SAM" id="SignalP"/>
    </source>
</evidence>
<sequence>MHYIVIYFTLLWLFTTSQAQPCRVTTNWFGFIRLKKKTNVVVDSVDLTLPSYSYQSQAVWIQVPGSVKSAATKSAVEKKNLSFKSGLHAACHALLQVVPLFVRCNYSDLAPKCPNPLEQRYYPSRILLYGTGISVQV</sequence>